<gene>
    <name evidence="2" type="ORF">TNIN_236191</name>
</gene>
<feature type="region of interest" description="Disordered" evidence="1">
    <location>
        <begin position="1"/>
        <end position="140"/>
    </location>
</feature>
<comment type="caution">
    <text evidence="2">The sequence shown here is derived from an EMBL/GenBank/DDBJ whole genome shotgun (WGS) entry which is preliminary data.</text>
</comment>
<reference evidence="2" key="1">
    <citation type="submission" date="2020-08" db="EMBL/GenBank/DDBJ databases">
        <title>Multicomponent nature underlies the extraordinary mechanical properties of spider dragline silk.</title>
        <authorList>
            <person name="Kono N."/>
            <person name="Nakamura H."/>
            <person name="Mori M."/>
            <person name="Yoshida Y."/>
            <person name="Ohtoshi R."/>
            <person name="Malay A.D."/>
            <person name="Moran D.A.P."/>
            <person name="Tomita M."/>
            <person name="Numata K."/>
            <person name="Arakawa K."/>
        </authorList>
    </citation>
    <scope>NUCLEOTIDE SEQUENCE</scope>
</reference>
<feature type="compositionally biased region" description="Basic residues" evidence="1">
    <location>
        <begin position="116"/>
        <end position="131"/>
    </location>
</feature>
<sequence>MSYWESGWSGHEVTGCKRRDPSSRSEGPQKKENRGPERQMNKIRKTGLYHLCPRNRVTKEADSRSSEGGENKPKGPSPAQGNVLKTPIYNQSRQPRRAQIPGRQMLEKNQKERTFGGKKPKIKSTTRATRRQKGERAQTSRWTASLEVLIEDINDRRNL</sequence>
<dbReference type="EMBL" id="BMAV01022393">
    <property type="protein sequence ID" value="GFY77266.1"/>
    <property type="molecule type" value="Genomic_DNA"/>
</dbReference>
<organism evidence="2 3">
    <name type="scientific">Trichonephila inaurata madagascariensis</name>
    <dbReference type="NCBI Taxonomy" id="2747483"/>
    <lineage>
        <taxon>Eukaryota</taxon>
        <taxon>Metazoa</taxon>
        <taxon>Ecdysozoa</taxon>
        <taxon>Arthropoda</taxon>
        <taxon>Chelicerata</taxon>
        <taxon>Arachnida</taxon>
        <taxon>Araneae</taxon>
        <taxon>Araneomorphae</taxon>
        <taxon>Entelegynae</taxon>
        <taxon>Araneoidea</taxon>
        <taxon>Nephilidae</taxon>
        <taxon>Trichonephila</taxon>
        <taxon>Trichonephila inaurata</taxon>
    </lineage>
</organism>
<dbReference type="Proteomes" id="UP000886998">
    <property type="component" value="Unassembled WGS sequence"/>
</dbReference>
<evidence type="ECO:0000256" key="1">
    <source>
        <dbReference type="SAM" id="MobiDB-lite"/>
    </source>
</evidence>
<proteinExistence type="predicted"/>
<evidence type="ECO:0000313" key="3">
    <source>
        <dbReference type="Proteomes" id="UP000886998"/>
    </source>
</evidence>
<feature type="compositionally biased region" description="Basic and acidic residues" evidence="1">
    <location>
        <begin position="14"/>
        <end position="40"/>
    </location>
</feature>
<dbReference type="AlphaFoldDB" id="A0A8X6YUH0"/>
<feature type="compositionally biased region" description="Basic and acidic residues" evidence="1">
    <location>
        <begin position="57"/>
        <end position="73"/>
    </location>
</feature>
<feature type="compositionally biased region" description="Basic and acidic residues" evidence="1">
    <location>
        <begin position="105"/>
        <end position="115"/>
    </location>
</feature>
<protein>
    <submittedName>
        <fullName evidence="2">Uncharacterized protein</fullName>
    </submittedName>
</protein>
<accession>A0A8X6YUH0</accession>
<evidence type="ECO:0000313" key="2">
    <source>
        <dbReference type="EMBL" id="GFY77266.1"/>
    </source>
</evidence>
<keyword evidence="3" id="KW-1185">Reference proteome</keyword>
<name>A0A8X6YUH0_9ARAC</name>